<dbReference type="SUPFAM" id="SSF48013">
    <property type="entry name" value="NusB-like"/>
    <property type="match status" value="1"/>
</dbReference>
<dbReference type="InterPro" id="IPR006027">
    <property type="entry name" value="NusB_RsmB_TIM44"/>
</dbReference>
<reference evidence="8 9" key="1">
    <citation type="submission" date="2016-11" db="EMBL/GenBank/DDBJ databases">
        <authorList>
            <person name="Jaros S."/>
            <person name="Januszkiewicz K."/>
            <person name="Wedrychowicz H."/>
        </authorList>
    </citation>
    <scope>NUCLEOTIDE SEQUENCE [LARGE SCALE GENOMIC DNA]</scope>
    <source>
        <strain evidence="8 9">DSM 15692</strain>
    </source>
</reference>
<dbReference type="EMBL" id="FQUF01000006">
    <property type="protein sequence ID" value="SHE46960.1"/>
    <property type="molecule type" value="Genomic_DNA"/>
</dbReference>
<evidence type="ECO:0000256" key="2">
    <source>
        <dbReference type="ARBA" id="ARBA00022814"/>
    </source>
</evidence>
<dbReference type="PANTHER" id="PTHR11078">
    <property type="entry name" value="N UTILIZATION SUBSTANCE PROTEIN B-RELATED"/>
    <property type="match status" value="1"/>
</dbReference>
<keyword evidence="5 6" id="KW-0804">Transcription</keyword>
<evidence type="ECO:0000313" key="8">
    <source>
        <dbReference type="EMBL" id="SHE46960.1"/>
    </source>
</evidence>
<name>A0A1M4TR26_9LACT</name>
<accession>A0A1M4TR26</accession>
<evidence type="ECO:0000313" key="9">
    <source>
        <dbReference type="Proteomes" id="UP000184128"/>
    </source>
</evidence>
<dbReference type="STRING" id="1121025.SAMN02745249_00486"/>
<dbReference type="InterPro" id="IPR011605">
    <property type="entry name" value="NusB_fam"/>
</dbReference>
<dbReference type="Pfam" id="PF01029">
    <property type="entry name" value="NusB"/>
    <property type="match status" value="1"/>
</dbReference>
<dbReference type="GO" id="GO:0003723">
    <property type="term" value="F:RNA binding"/>
    <property type="evidence" value="ECO:0007669"/>
    <property type="project" value="UniProtKB-UniRule"/>
</dbReference>
<dbReference type="HAMAP" id="MF_00073">
    <property type="entry name" value="NusB"/>
    <property type="match status" value="1"/>
</dbReference>
<evidence type="ECO:0000256" key="4">
    <source>
        <dbReference type="ARBA" id="ARBA00023015"/>
    </source>
</evidence>
<evidence type="ECO:0000256" key="3">
    <source>
        <dbReference type="ARBA" id="ARBA00022884"/>
    </source>
</evidence>
<keyword evidence="2 6" id="KW-0889">Transcription antitermination</keyword>
<gene>
    <name evidence="6" type="primary">nusB</name>
    <name evidence="8" type="ORF">SAMN02745249_00486</name>
</gene>
<evidence type="ECO:0000256" key="1">
    <source>
        <dbReference type="ARBA" id="ARBA00005952"/>
    </source>
</evidence>
<proteinExistence type="inferred from homology"/>
<evidence type="ECO:0000256" key="5">
    <source>
        <dbReference type="ARBA" id="ARBA00023163"/>
    </source>
</evidence>
<dbReference type="AlphaFoldDB" id="A0A1M4TR26"/>
<dbReference type="Proteomes" id="UP000184128">
    <property type="component" value="Unassembled WGS sequence"/>
</dbReference>
<dbReference type="Gene3D" id="1.10.940.10">
    <property type="entry name" value="NusB-like"/>
    <property type="match status" value="1"/>
</dbReference>
<organism evidence="8 9">
    <name type="scientific">Atopostipes suicloacalis DSM 15692</name>
    <dbReference type="NCBI Taxonomy" id="1121025"/>
    <lineage>
        <taxon>Bacteria</taxon>
        <taxon>Bacillati</taxon>
        <taxon>Bacillota</taxon>
        <taxon>Bacilli</taxon>
        <taxon>Lactobacillales</taxon>
        <taxon>Carnobacteriaceae</taxon>
        <taxon>Atopostipes</taxon>
    </lineage>
</organism>
<protein>
    <recommendedName>
        <fullName evidence="6">Transcription antitermination protein NusB</fullName>
    </recommendedName>
    <alternativeName>
        <fullName evidence="6">Antitermination factor NusB</fullName>
    </alternativeName>
</protein>
<keyword evidence="9" id="KW-1185">Reference proteome</keyword>
<dbReference type="NCBIfam" id="TIGR01951">
    <property type="entry name" value="nusB"/>
    <property type="match status" value="1"/>
</dbReference>
<dbReference type="PANTHER" id="PTHR11078:SF3">
    <property type="entry name" value="ANTITERMINATION NUSB DOMAIN-CONTAINING PROTEIN"/>
    <property type="match status" value="1"/>
</dbReference>
<comment type="similarity">
    <text evidence="1 6">Belongs to the NusB family.</text>
</comment>
<feature type="domain" description="NusB/RsmB/TIM44" evidence="7">
    <location>
        <begin position="8"/>
        <end position="157"/>
    </location>
</feature>
<evidence type="ECO:0000256" key="6">
    <source>
        <dbReference type="HAMAP-Rule" id="MF_00073"/>
    </source>
</evidence>
<keyword evidence="4 6" id="KW-0805">Transcription regulation</keyword>
<dbReference type="GO" id="GO:0006353">
    <property type="term" value="P:DNA-templated transcription termination"/>
    <property type="evidence" value="ECO:0007669"/>
    <property type="project" value="UniProtKB-UniRule"/>
</dbReference>
<comment type="function">
    <text evidence="6">Involved in transcription antitermination. Required for transcription of ribosomal RNA (rRNA) genes. Binds specifically to the boxA antiterminator sequence of the ribosomal RNA (rrn) operons.</text>
</comment>
<dbReference type="OrthoDB" id="9811381at2"/>
<dbReference type="GO" id="GO:0031564">
    <property type="term" value="P:transcription antitermination"/>
    <property type="evidence" value="ECO:0007669"/>
    <property type="project" value="UniProtKB-KW"/>
</dbReference>
<dbReference type="GO" id="GO:0005829">
    <property type="term" value="C:cytosol"/>
    <property type="evidence" value="ECO:0007669"/>
    <property type="project" value="TreeGrafter"/>
</dbReference>
<evidence type="ECO:0000259" key="7">
    <source>
        <dbReference type="Pfam" id="PF01029"/>
    </source>
</evidence>
<dbReference type="InterPro" id="IPR035926">
    <property type="entry name" value="NusB-like_sf"/>
</dbReference>
<keyword evidence="3 6" id="KW-0694">RNA-binding</keyword>
<sequence>MMTVRRTIRVKAFQALFQLNNNFRMTTDQAIKHALTYSLNKGEENIDDLEAIKQILPVKAVDDQMAEENLAYLTDLVTGVRENQKFLDEQLEKRLKNWSIQRIEITNLLILRLAAYELYFHEEIDPRIVINEAIEITKSFNNDDASKFVNGVLQGILDTKEV</sequence>